<dbReference type="AlphaFoldDB" id="A0A7X2XVT8"/>
<keyword evidence="5" id="KW-1185">Reference proteome</keyword>
<evidence type="ECO:0000256" key="2">
    <source>
        <dbReference type="PROSITE-ProRule" id="PRU00335"/>
    </source>
</evidence>
<dbReference type="InterPro" id="IPR009057">
    <property type="entry name" value="Homeodomain-like_sf"/>
</dbReference>
<organism evidence="4 5">
    <name type="scientific">Secundilactobacillus folii</name>
    <dbReference type="NCBI Taxonomy" id="2678357"/>
    <lineage>
        <taxon>Bacteria</taxon>
        <taxon>Bacillati</taxon>
        <taxon>Bacillota</taxon>
        <taxon>Bacilli</taxon>
        <taxon>Lactobacillales</taxon>
        <taxon>Lactobacillaceae</taxon>
        <taxon>Secundilactobacillus</taxon>
    </lineage>
</organism>
<dbReference type="PANTHER" id="PTHR43479:SF7">
    <property type="entry name" value="TETR-FAMILY TRANSCRIPTIONAL REGULATOR"/>
    <property type="match status" value="1"/>
</dbReference>
<evidence type="ECO:0000256" key="1">
    <source>
        <dbReference type="ARBA" id="ARBA00023125"/>
    </source>
</evidence>
<evidence type="ECO:0000259" key="3">
    <source>
        <dbReference type="PROSITE" id="PS50977"/>
    </source>
</evidence>
<keyword evidence="1 2" id="KW-0238">DNA-binding</keyword>
<dbReference type="InterPro" id="IPR050624">
    <property type="entry name" value="HTH-type_Tx_Regulator"/>
</dbReference>
<gene>
    <name evidence="4" type="ORF">GM612_08035</name>
</gene>
<evidence type="ECO:0000313" key="4">
    <source>
        <dbReference type="EMBL" id="MTV82594.1"/>
    </source>
</evidence>
<dbReference type="InterPro" id="IPR001647">
    <property type="entry name" value="HTH_TetR"/>
</dbReference>
<proteinExistence type="predicted"/>
<dbReference type="RefSeq" id="WP_155431866.1">
    <property type="nucleotide sequence ID" value="NZ_WNJO01000008.1"/>
</dbReference>
<dbReference type="PANTHER" id="PTHR43479">
    <property type="entry name" value="ACREF/ENVCD OPERON REPRESSOR-RELATED"/>
    <property type="match status" value="1"/>
</dbReference>
<dbReference type="EMBL" id="WNJO01000008">
    <property type="protein sequence ID" value="MTV82594.1"/>
    <property type="molecule type" value="Genomic_DNA"/>
</dbReference>
<reference evidence="4 5" key="1">
    <citation type="submission" date="2019-11" db="EMBL/GenBank/DDBJ databases">
        <title>Lactobacillus sp. nov. CRM56-3, isolated from fermented tea leaves.</title>
        <authorList>
            <person name="Phuengjayaem S."/>
            <person name="Tanasupawat S."/>
        </authorList>
    </citation>
    <scope>NUCLEOTIDE SEQUENCE [LARGE SCALE GENOMIC DNA]</scope>
    <source>
        <strain evidence="4 5">CRM56-3</strain>
    </source>
</reference>
<dbReference type="Gene3D" id="1.10.357.10">
    <property type="entry name" value="Tetracycline Repressor, domain 2"/>
    <property type="match status" value="1"/>
</dbReference>
<dbReference type="GO" id="GO:0003677">
    <property type="term" value="F:DNA binding"/>
    <property type="evidence" value="ECO:0007669"/>
    <property type="project" value="UniProtKB-UniRule"/>
</dbReference>
<comment type="caution">
    <text evidence="4">The sequence shown here is derived from an EMBL/GenBank/DDBJ whole genome shotgun (WGS) entry which is preliminary data.</text>
</comment>
<feature type="domain" description="HTH tetR-type" evidence="3">
    <location>
        <begin position="7"/>
        <end position="67"/>
    </location>
</feature>
<dbReference type="Proteomes" id="UP000466388">
    <property type="component" value="Unassembled WGS sequence"/>
</dbReference>
<name>A0A7X2XVT8_9LACO</name>
<protein>
    <submittedName>
        <fullName evidence="4">TetR family transcriptional regulator</fullName>
    </submittedName>
</protein>
<accession>A0A7X2XVT8</accession>
<feature type="DNA-binding region" description="H-T-H motif" evidence="2">
    <location>
        <begin position="30"/>
        <end position="49"/>
    </location>
</feature>
<dbReference type="PROSITE" id="PS50977">
    <property type="entry name" value="HTH_TETR_2"/>
    <property type="match status" value="1"/>
</dbReference>
<dbReference type="Pfam" id="PF00440">
    <property type="entry name" value="TetR_N"/>
    <property type="match status" value="1"/>
</dbReference>
<sequence length="182" mass="21070">MTDLRVVKTKQAIESAFVSLVLEEGFDRITVSELAAKAMINRQTFYQHYLDKFDLAEQMGQEVLKMYDKLGEQRISLSRQNKNVIQIVDEVRPTLREVFHNHRQEITALFKIHMNNFDLRIELTKRVQGVISQLLSGQASEFELAILTGIISSMITYLLTHDDLPSDEEIAEDLVRIKRLFS</sequence>
<evidence type="ECO:0000313" key="5">
    <source>
        <dbReference type="Proteomes" id="UP000466388"/>
    </source>
</evidence>
<dbReference type="SUPFAM" id="SSF46689">
    <property type="entry name" value="Homeodomain-like"/>
    <property type="match status" value="1"/>
</dbReference>